<dbReference type="InterPro" id="IPR016166">
    <property type="entry name" value="FAD-bd_PCMH"/>
</dbReference>
<dbReference type="InParanoid" id="A0A423XGX9"/>
<feature type="domain" description="FAD-binding PCMH-type" evidence="5">
    <location>
        <begin position="33"/>
        <end position="209"/>
    </location>
</feature>
<dbReference type="GO" id="GO:0016491">
    <property type="term" value="F:oxidoreductase activity"/>
    <property type="evidence" value="ECO:0007669"/>
    <property type="project" value="UniProtKB-KW"/>
</dbReference>
<dbReference type="OrthoDB" id="2151789at2759"/>
<dbReference type="InterPro" id="IPR050416">
    <property type="entry name" value="FAD-linked_Oxidoreductase"/>
</dbReference>
<keyword evidence="7" id="KW-1185">Reference proteome</keyword>
<dbReference type="Gene3D" id="3.30.465.10">
    <property type="match status" value="1"/>
</dbReference>
<evidence type="ECO:0000259" key="5">
    <source>
        <dbReference type="PROSITE" id="PS51387"/>
    </source>
</evidence>
<dbReference type="PROSITE" id="PS51387">
    <property type="entry name" value="FAD_PCMH"/>
    <property type="match status" value="1"/>
</dbReference>
<dbReference type="InterPro" id="IPR016169">
    <property type="entry name" value="FAD-bd_PCMH_sub2"/>
</dbReference>
<dbReference type="PANTHER" id="PTHR42973:SF22">
    <property type="entry name" value="FAD-BINDING PCMH-TYPE DOMAIN-CONTAINING PROTEIN-RELATED"/>
    <property type="match status" value="1"/>
</dbReference>
<evidence type="ECO:0000256" key="1">
    <source>
        <dbReference type="ARBA" id="ARBA00005466"/>
    </source>
</evidence>
<dbReference type="EMBL" id="LKEB01000009">
    <property type="protein sequence ID" value="ROW15544.1"/>
    <property type="molecule type" value="Genomic_DNA"/>
</dbReference>
<evidence type="ECO:0000256" key="3">
    <source>
        <dbReference type="ARBA" id="ARBA00022827"/>
    </source>
</evidence>
<evidence type="ECO:0000256" key="2">
    <source>
        <dbReference type="ARBA" id="ARBA00022630"/>
    </source>
</evidence>
<dbReference type="Proteomes" id="UP000285146">
    <property type="component" value="Unassembled WGS sequence"/>
</dbReference>
<comment type="caution">
    <text evidence="6">The sequence shown here is derived from an EMBL/GenBank/DDBJ whole genome shotgun (WGS) entry which is preliminary data.</text>
</comment>
<reference evidence="6 7" key="1">
    <citation type="submission" date="2015-09" db="EMBL/GenBank/DDBJ databases">
        <title>Host preference determinants of Valsa canker pathogens revealed by comparative genomics.</title>
        <authorList>
            <person name="Yin Z."/>
            <person name="Huang L."/>
        </authorList>
    </citation>
    <scope>NUCLEOTIDE SEQUENCE [LARGE SCALE GENOMIC DNA]</scope>
    <source>
        <strain evidence="6 7">SXYLt</strain>
    </source>
</reference>
<dbReference type="PANTHER" id="PTHR42973">
    <property type="entry name" value="BINDING OXIDOREDUCTASE, PUTATIVE (AFU_ORTHOLOGUE AFUA_1G17690)-RELATED"/>
    <property type="match status" value="1"/>
</dbReference>
<gene>
    <name evidence="6" type="ORF">VPNG_02332</name>
</gene>
<dbReference type="InterPro" id="IPR036318">
    <property type="entry name" value="FAD-bd_PCMH-like_sf"/>
</dbReference>
<organism evidence="6 7">
    <name type="scientific">Cytospora leucostoma</name>
    <dbReference type="NCBI Taxonomy" id="1230097"/>
    <lineage>
        <taxon>Eukaryota</taxon>
        <taxon>Fungi</taxon>
        <taxon>Dikarya</taxon>
        <taxon>Ascomycota</taxon>
        <taxon>Pezizomycotina</taxon>
        <taxon>Sordariomycetes</taxon>
        <taxon>Sordariomycetidae</taxon>
        <taxon>Diaporthales</taxon>
        <taxon>Cytosporaceae</taxon>
        <taxon>Cytospora</taxon>
    </lineage>
</organism>
<dbReference type="GO" id="GO:0071949">
    <property type="term" value="F:FAD binding"/>
    <property type="evidence" value="ECO:0007669"/>
    <property type="project" value="InterPro"/>
</dbReference>
<evidence type="ECO:0000313" key="6">
    <source>
        <dbReference type="EMBL" id="ROW15544.1"/>
    </source>
</evidence>
<keyword evidence="3" id="KW-0274">FAD</keyword>
<dbReference type="STRING" id="1230097.A0A423XGX9"/>
<dbReference type="Pfam" id="PF01565">
    <property type="entry name" value="FAD_binding_4"/>
    <property type="match status" value="1"/>
</dbReference>
<accession>A0A423XGX9</accession>
<dbReference type="InterPro" id="IPR006094">
    <property type="entry name" value="Oxid_FAD_bind_N"/>
</dbReference>
<sequence>METRCEALTALLGADNVLLPGSAEYNASLESYFSPQASAVHPLCFVTPKTTSDVSAVVKSLVSTGLNFAVRGAGHMWIPGASNSPGGVTIDLRGIDSVSLSADRSRVSAGAGATWDLVYGALDPLGLSVAGGRVAGVGVGGLALGGGISYFSPRRGWTCDSAASFEVVLAGGEVVRASDEENADLWRGLRGGGNSFGIVTGVEFVTFEQGPLWSALVISPTSVVEQQAQICARLMAAETFDEDASFLTGWAFSGKAGGSVALHQLVHTRPDGTEIPPVYQDVLNLPTIPGIGSRPIVADMSTHAQNSVALCAPQAARPWPSYLNATTTFIPTEAMIRETYAAFDASLPAIQHLTGIMWALNLEPLPPQIYARAAADNALGLGGRKGSLVICLLSPAWQDASQDEQVYAAARALMDDVEARAKKLGVYDPYVYMNYAAPWQDVIGGYGEESVARLRALRVRVDPDGVFTSRVEGGFKIPSLDSLSTG</sequence>
<name>A0A423XGX9_9PEZI</name>
<dbReference type="AlphaFoldDB" id="A0A423XGX9"/>
<proteinExistence type="inferred from homology"/>
<keyword evidence="2" id="KW-0285">Flavoprotein</keyword>
<protein>
    <recommendedName>
        <fullName evidence="5">FAD-binding PCMH-type domain-containing protein</fullName>
    </recommendedName>
</protein>
<keyword evidence="4" id="KW-0560">Oxidoreductase</keyword>
<comment type="similarity">
    <text evidence="1">Belongs to the oxygen-dependent FAD-linked oxidoreductase family.</text>
</comment>
<dbReference type="SUPFAM" id="SSF56176">
    <property type="entry name" value="FAD-binding/transporter-associated domain-like"/>
    <property type="match status" value="1"/>
</dbReference>
<evidence type="ECO:0000256" key="4">
    <source>
        <dbReference type="ARBA" id="ARBA00023002"/>
    </source>
</evidence>
<evidence type="ECO:0000313" key="7">
    <source>
        <dbReference type="Proteomes" id="UP000285146"/>
    </source>
</evidence>